<dbReference type="InterPro" id="IPR000836">
    <property type="entry name" value="PRTase_dom"/>
</dbReference>
<dbReference type="Gene3D" id="3.30.1310.20">
    <property type="entry name" value="PRTase-like"/>
    <property type="match status" value="1"/>
</dbReference>
<dbReference type="PANTHER" id="PTHR43363:SF1">
    <property type="entry name" value="HYPOXANTHINE-GUANINE PHOSPHORIBOSYLTRANSFERASE"/>
    <property type="match status" value="1"/>
</dbReference>
<dbReference type="Pfam" id="PF00156">
    <property type="entry name" value="Pribosyltran"/>
    <property type="match status" value="1"/>
</dbReference>
<dbReference type="EMBL" id="WRXO01000001">
    <property type="protein sequence ID" value="MVT39505.1"/>
    <property type="molecule type" value="Genomic_DNA"/>
</dbReference>
<gene>
    <name evidence="4" type="ORF">GO495_02800</name>
</gene>
<proteinExistence type="predicted"/>
<name>A0A6N8J2P8_9BACT</name>
<dbReference type="RefSeq" id="WP_157298177.1">
    <property type="nucleotide sequence ID" value="NZ_BAAAZB010000005.1"/>
</dbReference>
<evidence type="ECO:0000259" key="3">
    <source>
        <dbReference type="Pfam" id="PF00156"/>
    </source>
</evidence>
<evidence type="ECO:0000256" key="2">
    <source>
        <dbReference type="ARBA" id="ARBA00022679"/>
    </source>
</evidence>
<organism evidence="4 5">
    <name type="scientific">Chitinophaga oryziterrae</name>
    <dbReference type="NCBI Taxonomy" id="1031224"/>
    <lineage>
        <taxon>Bacteria</taxon>
        <taxon>Pseudomonadati</taxon>
        <taxon>Bacteroidota</taxon>
        <taxon>Chitinophagia</taxon>
        <taxon>Chitinophagales</taxon>
        <taxon>Chitinophagaceae</taxon>
        <taxon>Chitinophaga</taxon>
    </lineage>
</organism>
<dbReference type="CDD" id="cd06223">
    <property type="entry name" value="PRTases_typeI"/>
    <property type="match status" value="1"/>
</dbReference>
<evidence type="ECO:0000256" key="1">
    <source>
        <dbReference type="ARBA" id="ARBA00022676"/>
    </source>
</evidence>
<protein>
    <submittedName>
        <fullName evidence="4">Phosphoribosyltransferase</fullName>
    </submittedName>
</protein>
<reference evidence="4 5" key="1">
    <citation type="submission" date="2019-12" db="EMBL/GenBank/DDBJ databases">
        <title>The draft genomic sequence of strain Chitinophaga oryziterrae JCM 16595.</title>
        <authorList>
            <person name="Zhang X."/>
        </authorList>
    </citation>
    <scope>NUCLEOTIDE SEQUENCE [LARGE SCALE GENOMIC DNA]</scope>
    <source>
        <strain evidence="4 5">JCM 16595</strain>
    </source>
</reference>
<sequence length="211" mass="23782">MYFLDRYDAARQLAIPLEKYKHEEGVILAVPRGGVPIGYYLAKHLDLPLDLLMTKKLGHPSQKEYAIGAVGIEDSIVEQSAGIPPEYIEREIRHIRRQLIERYKKFMGSKQPADLRGKTVIIVDDGVATGRTILATIKMLRSRHPAKLVVAVPVASEEAALRIKQEVDDFICLYIPSVFYGVGQFYTDFSQTTDEEVMVLLKELNARDHAA</sequence>
<feature type="domain" description="Phosphoribosyltransferase" evidence="3">
    <location>
        <begin position="17"/>
        <end position="185"/>
    </location>
</feature>
<keyword evidence="2 4" id="KW-0808">Transferase</keyword>
<dbReference type="InterPro" id="IPR029057">
    <property type="entry name" value="PRTase-like"/>
</dbReference>
<dbReference type="AlphaFoldDB" id="A0A6N8J2P8"/>
<keyword evidence="5" id="KW-1185">Reference proteome</keyword>
<dbReference type="PANTHER" id="PTHR43363">
    <property type="entry name" value="HYPOXANTHINE PHOSPHORIBOSYLTRANSFERASE"/>
    <property type="match status" value="1"/>
</dbReference>
<dbReference type="Proteomes" id="UP000468388">
    <property type="component" value="Unassembled WGS sequence"/>
</dbReference>
<dbReference type="SUPFAM" id="SSF53271">
    <property type="entry name" value="PRTase-like"/>
    <property type="match status" value="1"/>
</dbReference>
<keyword evidence="1 4" id="KW-0328">Glycosyltransferase</keyword>
<dbReference type="GO" id="GO:0016757">
    <property type="term" value="F:glycosyltransferase activity"/>
    <property type="evidence" value="ECO:0007669"/>
    <property type="project" value="UniProtKB-KW"/>
</dbReference>
<comment type="caution">
    <text evidence="4">The sequence shown here is derived from an EMBL/GenBank/DDBJ whole genome shotgun (WGS) entry which is preliminary data.</text>
</comment>
<accession>A0A6N8J2P8</accession>
<dbReference type="OrthoDB" id="9810066at2"/>
<evidence type="ECO:0000313" key="4">
    <source>
        <dbReference type="EMBL" id="MVT39505.1"/>
    </source>
</evidence>
<evidence type="ECO:0000313" key="5">
    <source>
        <dbReference type="Proteomes" id="UP000468388"/>
    </source>
</evidence>
<dbReference type="Gene3D" id="3.40.50.2020">
    <property type="match status" value="1"/>
</dbReference>